<dbReference type="AlphaFoldDB" id="A0A7S1K8D5"/>
<proteinExistence type="predicted"/>
<dbReference type="EMBL" id="HBGB01035351">
    <property type="protein sequence ID" value="CAD9065778.1"/>
    <property type="molecule type" value="Transcribed_RNA"/>
</dbReference>
<sequence>MALMEERDRPRGGGEAGRRRMGAVPWYIVCRRVCRRWGVCFSGAGQHGRRAFYVHSAVNQTKYRQTDRHLYVCIKQSASVHTKVGGDIFGQVRTARQAGGQAGHVSKEVSSWPAALRAAQLT</sequence>
<name>A0A7S1K8D5_9ALVE</name>
<protein>
    <submittedName>
        <fullName evidence="1">Uncharacterized protein</fullName>
    </submittedName>
</protein>
<gene>
    <name evidence="1" type="ORF">VBRA1451_LOCUS20849</name>
</gene>
<evidence type="ECO:0000313" key="1">
    <source>
        <dbReference type="EMBL" id="CAD9065778.1"/>
    </source>
</evidence>
<accession>A0A7S1K8D5</accession>
<reference evidence="1" key="1">
    <citation type="submission" date="2021-01" db="EMBL/GenBank/DDBJ databases">
        <authorList>
            <person name="Corre E."/>
            <person name="Pelletier E."/>
            <person name="Niang G."/>
            <person name="Scheremetjew M."/>
            <person name="Finn R."/>
            <person name="Kale V."/>
            <person name="Holt S."/>
            <person name="Cochrane G."/>
            <person name="Meng A."/>
            <person name="Brown T."/>
            <person name="Cohen L."/>
        </authorList>
    </citation>
    <scope>NUCLEOTIDE SEQUENCE</scope>
    <source>
        <strain evidence="1">CCMP3346</strain>
    </source>
</reference>
<organism evidence="1">
    <name type="scientific">Vitrella brassicaformis</name>
    <dbReference type="NCBI Taxonomy" id="1169539"/>
    <lineage>
        <taxon>Eukaryota</taxon>
        <taxon>Sar</taxon>
        <taxon>Alveolata</taxon>
        <taxon>Colpodellida</taxon>
        <taxon>Vitrellaceae</taxon>
        <taxon>Vitrella</taxon>
    </lineage>
</organism>